<dbReference type="GO" id="GO:0006412">
    <property type="term" value="P:translation"/>
    <property type="evidence" value="ECO:0007669"/>
    <property type="project" value="UniProtKB-UniRule"/>
</dbReference>
<keyword evidence="11" id="KW-0150">Chloroplast</keyword>
<dbReference type="GO" id="GO:0015935">
    <property type="term" value="C:small ribosomal subunit"/>
    <property type="evidence" value="ECO:0007669"/>
    <property type="project" value="InterPro"/>
</dbReference>
<dbReference type="InterPro" id="IPR036823">
    <property type="entry name" value="Ribosomal_uS7_dom_sf"/>
</dbReference>
<feature type="compositionally biased region" description="Basic and acidic residues" evidence="9">
    <location>
        <begin position="132"/>
        <end position="145"/>
    </location>
</feature>
<dbReference type="GO" id="GO:0019843">
    <property type="term" value="F:rRNA binding"/>
    <property type="evidence" value="ECO:0007669"/>
    <property type="project" value="UniProtKB-UniRule"/>
</dbReference>
<evidence type="ECO:0000256" key="2">
    <source>
        <dbReference type="ARBA" id="ARBA00022730"/>
    </source>
</evidence>
<feature type="region of interest" description="Disordered" evidence="9">
    <location>
        <begin position="131"/>
        <end position="151"/>
    </location>
</feature>
<reference evidence="11" key="1">
    <citation type="journal article" date="2019" name="Int. J. Mol. Sci.">
        <title>Characterization of the Chloroplast Genome of Trentepohlia odorata (Trentepohliales, Chlorophyta), and Discussion of its Taxonomy.</title>
        <authorList>
            <person name="Zhu H."/>
            <person name="Hu Y."/>
            <person name="Liu F."/>
            <person name="Hu Z."/>
            <person name="Liu G."/>
        </authorList>
    </citation>
    <scope>NUCLEOTIDE SEQUENCE</scope>
</reference>
<dbReference type="InterPro" id="IPR000235">
    <property type="entry name" value="Ribosomal_uS7"/>
</dbReference>
<dbReference type="GeneID" id="40872500"/>
<evidence type="ECO:0000256" key="4">
    <source>
        <dbReference type="ARBA" id="ARBA00022980"/>
    </source>
</evidence>
<geneLocation type="chloroplast" evidence="11"/>
<evidence type="ECO:0000256" key="6">
    <source>
        <dbReference type="ARBA" id="ARBA00035151"/>
    </source>
</evidence>
<comment type="function">
    <text evidence="7">One of the primary rRNA binding proteins, it binds directly to 16S rRNA where it nucleates assembly of the head domain of the 30S subunit.</text>
</comment>
<keyword evidence="4 7" id="KW-0689">Ribosomal protein</keyword>
<dbReference type="InterPro" id="IPR020606">
    <property type="entry name" value="Ribosomal_uS7_CS"/>
</dbReference>
<name>A0A4Y5P3G3_9CHLO</name>
<dbReference type="RefSeq" id="YP_009667502.1">
    <property type="nucleotide sequence ID" value="NC_043776.1"/>
</dbReference>
<dbReference type="PANTHER" id="PTHR11205">
    <property type="entry name" value="RIBOSOMAL PROTEIN S7"/>
    <property type="match status" value="1"/>
</dbReference>
<dbReference type="EMBL" id="MK580484">
    <property type="protein sequence ID" value="QCW57805.1"/>
    <property type="molecule type" value="Genomic_DNA"/>
</dbReference>
<dbReference type="SUPFAM" id="SSF47973">
    <property type="entry name" value="Ribosomal protein S7"/>
    <property type="match status" value="1"/>
</dbReference>
<dbReference type="PROSITE" id="PS00052">
    <property type="entry name" value="RIBOSOMAL_S7"/>
    <property type="match status" value="1"/>
</dbReference>
<keyword evidence="11" id="KW-0934">Plastid</keyword>
<dbReference type="NCBIfam" id="TIGR01029">
    <property type="entry name" value="rpsG_bact"/>
    <property type="match status" value="1"/>
</dbReference>
<dbReference type="Pfam" id="PF00177">
    <property type="entry name" value="Ribosomal_S7"/>
    <property type="match status" value="1"/>
</dbReference>
<evidence type="ECO:0000256" key="9">
    <source>
        <dbReference type="SAM" id="MobiDB-lite"/>
    </source>
</evidence>
<organism evidence="11">
    <name type="scientific">Trentepohlia odorata</name>
    <dbReference type="NCBI Taxonomy" id="2576626"/>
    <lineage>
        <taxon>Eukaryota</taxon>
        <taxon>Viridiplantae</taxon>
        <taxon>Chlorophyta</taxon>
        <taxon>core chlorophytes</taxon>
        <taxon>Ulvophyceae</taxon>
        <taxon>TCBD clade</taxon>
        <taxon>Trentepohliales</taxon>
        <taxon>Trentepohliaceae</taxon>
        <taxon>Trentepohlia</taxon>
    </lineage>
</organism>
<evidence type="ECO:0000256" key="1">
    <source>
        <dbReference type="ARBA" id="ARBA00007151"/>
    </source>
</evidence>
<dbReference type="PIRSF" id="PIRSF002122">
    <property type="entry name" value="RPS7p_RPS7a_RPS5e_RPS7o"/>
    <property type="match status" value="1"/>
</dbReference>
<keyword evidence="3 7" id="KW-0694">RNA-binding</keyword>
<evidence type="ECO:0000256" key="7">
    <source>
        <dbReference type="HAMAP-Rule" id="MF_00480"/>
    </source>
</evidence>
<dbReference type="HAMAP" id="MF_00480_B">
    <property type="entry name" value="Ribosomal_uS7_B"/>
    <property type="match status" value="1"/>
</dbReference>
<dbReference type="CDD" id="cd14869">
    <property type="entry name" value="uS7_Bacteria"/>
    <property type="match status" value="1"/>
</dbReference>
<dbReference type="InterPro" id="IPR005717">
    <property type="entry name" value="Ribosomal_uS7_bac/org-type"/>
</dbReference>
<dbReference type="AlphaFoldDB" id="A0A4Y5P3G3"/>
<comment type="subcellular location">
    <subcellularLocation>
        <location evidence="7">Plastid</location>
        <location evidence="7">Chloroplast</location>
    </subcellularLocation>
</comment>
<sequence>MAQVKKKRKNLPKDYLYQNELVSKLINRVLKRGKKNLAYKIVYECFKRLNEKKKQDPIQIFEEAVYNTSPTLEVKAKRIGGAVYQIPIQISKKRAQSLSLSWILKEARSKSNKSMIIHLSNSILDASNKEGSAIKKKEELHRSAEANRAFS</sequence>
<keyword evidence="2 7" id="KW-0699">rRNA-binding</keyword>
<proteinExistence type="inferred from homology"/>
<evidence type="ECO:0000256" key="8">
    <source>
        <dbReference type="RuleBase" id="RU003619"/>
    </source>
</evidence>
<keyword evidence="5 7" id="KW-0687">Ribonucleoprotein</keyword>
<evidence type="ECO:0000313" key="11">
    <source>
        <dbReference type="EMBL" id="QCW57805.1"/>
    </source>
</evidence>
<dbReference type="InterPro" id="IPR023798">
    <property type="entry name" value="Ribosomal_uS7_dom"/>
</dbReference>
<feature type="domain" description="Small ribosomal subunit protein uS7" evidence="10">
    <location>
        <begin position="5"/>
        <end position="148"/>
    </location>
</feature>
<gene>
    <name evidence="7 11" type="primary">rps7</name>
</gene>
<comment type="similarity">
    <text evidence="1 7 8">Belongs to the universal ribosomal protein uS7 family.</text>
</comment>
<comment type="subunit">
    <text evidence="7">Part of the 30S ribosomal subunit.</text>
</comment>
<protein>
    <recommendedName>
        <fullName evidence="6 7">Small ribosomal subunit protein uS7c</fullName>
    </recommendedName>
</protein>
<evidence type="ECO:0000259" key="10">
    <source>
        <dbReference type="Pfam" id="PF00177"/>
    </source>
</evidence>
<accession>A0A4Y5P3G3</accession>
<evidence type="ECO:0000256" key="3">
    <source>
        <dbReference type="ARBA" id="ARBA00022884"/>
    </source>
</evidence>
<dbReference type="GO" id="GO:0003735">
    <property type="term" value="F:structural constituent of ribosome"/>
    <property type="evidence" value="ECO:0007669"/>
    <property type="project" value="InterPro"/>
</dbReference>
<dbReference type="Gene3D" id="1.10.455.10">
    <property type="entry name" value="Ribosomal protein S7 domain"/>
    <property type="match status" value="1"/>
</dbReference>
<evidence type="ECO:0000256" key="5">
    <source>
        <dbReference type="ARBA" id="ARBA00023274"/>
    </source>
</evidence>
<dbReference type="GO" id="GO:0009507">
    <property type="term" value="C:chloroplast"/>
    <property type="evidence" value="ECO:0007669"/>
    <property type="project" value="UniProtKB-SubCell"/>
</dbReference>